<dbReference type="AlphaFoldDB" id="A0AAX6GYS7"/>
<reference evidence="2" key="1">
    <citation type="journal article" date="2023" name="GigaByte">
        <title>Genome assembly of the bearded iris, Iris pallida Lam.</title>
        <authorList>
            <person name="Bruccoleri R.E."/>
            <person name="Oakeley E.J."/>
            <person name="Faust A.M.E."/>
            <person name="Altorfer M."/>
            <person name="Dessus-Babus S."/>
            <person name="Burckhardt D."/>
            <person name="Oertli M."/>
            <person name="Naumann U."/>
            <person name="Petersen F."/>
            <person name="Wong J."/>
        </authorList>
    </citation>
    <scope>NUCLEOTIDE SEQUENCE</scope>
    <source>
        <strain evidence="2">GSM-AAB239-AS_SAM_17_03QT</strain>
    </source>
</reference>
<dbReference type="EMBL" id="JANAVB010015000">
    <property type="protein sequence ID" value="KAJ6833455.1"/>
    <property type="molecule type" value="Genomic_DNA"/>
</dbReference>
<gene>
    <name evidence="2" type="ORF">M6B38_340025</name>
</gene>
<evidence type="ECO:0000256" key="1">
    <source>
        <dbReference type="SAM" id="MobiDB-lite"/>
    </source>
</evidence>
<evidence type="ECO:0000313" key="3">
    <source>
        <dbReference type="Proteomes" id="UP001140949"/>
    </source>
</evidence>
<proteinExistence type="predicted"/>
<name>A0AAX6GYS7_IRIPA</name>
<organism evidence="2 3">
    <name type="scientific">Iris pallida</name>
    <name type="common">Sweet iris</name>
    <dbReference type="NCBI Taxonomy" id="29817"/>
    <lineage>
        <taxon>Eukaryota</taxon>
        <taxon>Viridiplantae</taxon>
        <taxon>Streptophyta</taxon>
        <taxon>Embryophyta</taxon>
        <taxon>Tracheophyta</taxon>
        <taxon>Spermatophyta</taxon>
        <taxon>Magnoliopsida</taxon>
        <taxon>Liliopsida</taxon>
        <taxon>Asparagales</taxon>
        <taxon>Iridaceae</taxon>
        <taxon>Iridoideae</taxon>
        <taxon>Irideae</taxon>
        <taxon>Iris</taxon>
    </lineage>
</organism>
<comment type="caution">
    <text evidence="2">The sequence shown here is derived from an EMBL/GenBank/DDBJ whole genome shotgun (WGS) entry which is preliminary data.</text>
</comment>
<accession>A0AAX6GYS7</accession>
<keyword evidence="3" id="KW-1185">Reference proteome</keyword>
<evidence type="ECO:0000313" key="2">
    <source>
        <dbReference type="EMBL" id="KAJ6833455.1"/>
    </source>
</evidence>
<reference evidence="2" key="2">
    <citation type="submission" date="2023-04" db="EMBL/GenBank/DDBJ databases">
        <authorList>
            <person name="Bruccoleri R.E."/>
            <person name="Oakeley E.J."/>
            <person name="Faust A.-M."/>
            <person name="Dessus-Babus S."/>
            <person name="Altorfer M."/>
            <person name="Burckhardt D."/>
            <person name="Oertli M."/>
            <person name="Naumann U."/>
            <person name="Petersen F."/>
            <person name="Wong J."/>
        </authorList>
    </citation>
    <scope>NUCLEOTIDE SEQUENCE</scope>
    <source>
        <strain evidence="2">GSM-AAB239-AS_SAM_17_03QT</strain>
        <tissue evidence="2">Leaf</tissue>
    </source>
</reference>
<sequence>MPSATRSGIDHRRATASPKPESSHRGVRHRWIEVVRR</sequence>
<protein>
    <submittedName>
        <fullName evidence="2">Uncharacterized protein</fullName>
    </submittedName>
</protein>
<feature type="region of interest" description="Disordered" evidence="1">
    <location>
        <begin position="1"/>
        <end position="37"/>
    </location>
</feature>
<dbReference type="Proteomes" id="UP001140949">
    <property type="component" value="Unassembled WGS sequence"/>
</dbReference>